<evidence type="ECO:0000256" key="8">
    <source>
        <dbReference type="ARBA" id="ARBA00038932"/>
    </source>
</evidence>
<keyword evidence="4" id="KW-0964">Secreted</keyword>
<evidence type="ECO:0000256" key="1">
    <source>
        <dbReference type="ARBA" id="ARBA00004613"/>
    </source>
</evidence>
<protein>
    <recommendedName>
        <fullName evidence="12">L-dopachrome isomerase</fullName>
        <ecNumber evidence="9">5.3.2.1</ecNumber>
        <ecNumber evidence="8">5.3.3.12</ecNumber>
    </recommendedName>
    <alternativeName>
        <fullName evidence="10">L-dopachrome tautomerase</fullName>
    </alternativeName>
    <alternativeName>
        <fullName evidence="11">Phenylpyruvate tautomerase</fullName>
    </alternativeName>
</protein>
<dbReference type="AlphaFoldDB" id="A0A6A6GX41"/>
<name>A0A6A6GX41_VIRVR</name>
<keyword evidence="5" id="KW-0413">Isomerase</keyword>
<evidence type="ECO:0000256" key="10">
    <source>
        <dbReference type="ARBA" id="ARBA00041631"/>
    </source>
</evidence>
<feature type="region of interest" description="Disordered" evidence="13">
    <location>
        <begin position="1"/>
        <end position="52"/>
    </location>
</feature>
<feature type="region of interest" description="Disordered" evidence="13">
    <location>
        <begin position="271"/>
        <end position="403"/>
    </location>
</feature>
<feature type="compositionally biased region" description="Polar residues" evidence="13">
    <location>
        <begin position="11"/>
        <end position="21"/>
    </location>
</feature>
<dbReference type="EC" id="5.3.3.12" evidence="8"/>
<keyword evidence="15" id="KW-1185">Reference proteome</keyword>
<evidence type="ECO:0000256" key="4">
    <source>
        <dbReference type="ARBA" id="ARBA00022525"/>
    </source>
</evidence>
<evidence type="ECO:0000256" key="12">
    <source>
        <dbReference type="ARBA" id="ARBA00042730"/>
    </source>
</evidence>
<dbReference type="Proteomes" id="UP000800092">
    <property type="component" value="Unassembled WGS sequence"/>
</dbReference>
<evidence type="ECO:0000256" key="7">
    <source>
        <dbReference type="ARBA" id="ARBA00036823"/>
    </source>
</evidence>
<comment type="subcellular location">
    <subcellularLocation>
        <location evidence="1">Secreted</location>
    </subcellularLocation>
</comment>
<feature type="compositionally biased region" description="Low complexity" evidence="13">
    <location>
        <begin position="316"/>
        <end position="332"/>
    </location>
</feature>
<dbReference type="EMBL" id="ML991848">
    <property type="protein sequence ID" value="KAF2230050.1"/>
    <property type="molecule type" value="Genomic_DNA"/>
</dbReference>
<dbReference type="GO" id="GO:0005576">
    <property type="term" value="C:extracellular region"/>
    <property type="evidence" value="ECO:0007669"/>
    <property type="project" value="UniProtKB-SubCell"/>
</dbReference>
<organism evidence="14 15">
    <name type="scientific">Viridothelium virens</name>
    <name type="common">Speckled blister lichen</name>
    <name type="synonym">Trypethelium virens</name>
    <dbReference type="NCBI Taxonomy" id="1048519"/>
    <lineage>
        <taxon>Eukaryota</taxon>
        <taxon>Fungi</taxon>
        <taxon>Dikarya</taxon>
        <taxon>Ascomycota</taxon>
        <taxon>Pezizomycotina</taxon>
        <taxon>Dothideomycetes</taxon>
        <taxon>Dothideomycetes incertae sedis</taxon>
        <taxon>Trypetheliales</taxon>
        <taxon>Trypetheliaceae</taxon>
        <taxon>Viridothelium</taxon>
    </lineage>
</organism>
<comment type="similarity">
    <text evidence="2">Belongs to the MIF family.</text>
</comment>
<reference evidence="14" key="1">
    <citation type="journal article" date="2020" name="Stud. Mycol.">
        <title>101 Dothideomycetes genomes: a test case for predicting lifestyles and emergence of pathogens.</title>
        <authorList>
            <person name="Haridas S."/>
            <person name="Albert R."/>
            <person name="Binder M."/>
            <person name="Bloem J."/>
            <person name="Labutti K."/>
            <person name="Salamov A."/>
            <person name="Andreopoulos B."/>
            <person name="Baker S."/>
            <person name="Barry K."/>
            <person name="Bills G."/>
            <person name="Bluhm B."/>
            <person name="Cannon C."/>
            <person name="Castanera R."/>
            <person name="Culley D."/>
            <person name="Daum C."/>
            <person name="Ezra D."/>
            <person name="Gonzalez J."/>
            <person name="Henrissat B."/>
            <person name="Kuo A."/>
            <person name="Liang C."/>
            <person name="Lipzen A."/>
            <person name="Lutzoni F."/>
            <person name="Magnuson J."/>
            <person name="Mondo S."/>
            <person name="Nolan M."/>
            <person name="Ohm R."/>
            <person name="Pangilinan J."/>
            <person name="Park H.-J."/>
            <person name="Ramirez L."/>
            <person name="Alfaro M."/>
            <person name="Sun H."/>
            <person name="Tritt A."/>
            <person name="Yoshinaga Y."/>
            <person name="Zwiers L.-H."/>
            <person name="Turgeon B."/>
            <person name="Goodwin S."/>
            <person name="Spatafora J."/>
            <person name="Crous P."/>
            <person name="Grigoriev I."/>
        </authorList>
    </citation>
    <scope>NUCLEOTIDE SEQUENCE</scope>
    <source>
        <strain evidence="14">Tuck. ex Michener</strain>
    </source>
</reference>
<evidence type="ECO:0000256" key="3">
    <source>
        <dbReference type="ARBA" id="ARBA00022514"/>
    </source>
</evidence>
<accession>A0A6A6GX41</accession>
<dbReference type="PANTHER" id="PTHR11954">
    <property type="entry name" value="D-DOPACHROME DECARBOXYLASE"/>
    <property type="match status" value="1"/>
</dbReference>
<dbReference type="GO" id="GO:0004167">
    <property type="term" value="F:dopachrome isomerase activity"/>
    <property type="evidence" value="ECO:0007669"/>
    <property type="project" value="UniProtKB-EC"/>
</dbReference>
<gene>
    <name evidence="14" type="ORF">EV356DRAFT_536706</name>
</gene>
<keyword evidence="3" id="KW-0202">Cytokine</keyword>
<feature type="compositionally biased region" description="Polar residues" evidence="13">
    <location>
        <begin position="88"/>
        <end position="101"/>
    </location>
</feature>
<evidence type="ECO:0000256" key="5">
    <source>
        <dbReference type="ARBA" id="ARBA00023235"/>
    </source>
</evidence>
<sequence>MDTYSMVPSAGSASSLSQYRQDSPRTEEPGDSFPGLVITPSRATPSFGRNEARVHYRDNGQYDYPRILSHSNQITTLYTRSIVQNNVTPSASNRTSTNQTMSPSEQQQQSASSSSSTLKEYYDKHLNLRGTHNSPREKVSKKAPVIAELRTNIKLSDSSACALASTLSLRLKKLYSRGEESIVVTIIPSPILLLGGSTWPAWTLIMTALHCEHNATMNKSRVKHIGEAVNSFLRVEPSRGIIRFQSIDEANLSQGYTTMLTQVEDLEKDQAFKESSSTGSAAGIIKRAFTRNRAGPASSTPKDENEPPPQTPTRPPVTSSAPSDDSVDPSSPLNKNENTTRWPTPPKQHLGDAAQDDNPQTKVSFEGEDSSKSGNSTQPIVEGAKGKEPKRIKSLFDLLRNKK</sequence>
<feature type="compositionally biased region" description="Low complexity" evidence="13">
    <location>
        <begin position="102"/>
        <end position="116"/>
    </location>
</feature>
<evidence type="ECO:0000256" key="2">
    <source>
        <dbReference type="ARBA" id="ARBA00005851"/>
    </source>
</evidence>
<evidence type="ECO:0000313" key="15">
    <source>
        <dbReference type="Proteomes" id="UP000800092"/>
    </source>
</evidence>
<dbReference type="EC" id="5.3.2.1" evidence="9"/>
<evidence type="ECO:0000313" key="14">
    <source>
        <dbReference type="EMBL" id="KAF2230050.1"/>
    </source>
</evidence>
<evidence type="ECO:0000256" key="11">
    <source>
        <dbReference type="ARBA" id="ARBA00041912"/>
    </source>
</evidence>
<dbReference type="OrthoDB" id="255819at2759"/>
<evidence type="ECO:0000256" key="9">
    <source>
        <dbReference type="ARBA" id="ARBA00039086"/>
    </source>
</evidence>
<dbReference type="InterPro" id="IPR001398">
    <property type="entry name" value="Macrophage_inhib_fac"/>
</dbReference>
<feature type="compositionally biased region" description="Polar residues" evidence="13">
    <location>
        <begin position="333"/>
        <end position="342"/>
    </location>
</feature>
<dbReference type="GO" id="GO:0050178">
    <property type="term" value="F:phenylpyruvate tautomerase activity"/>
    <property type="evidence" value="ECO:0007669"/>
    <property type="project" value="UniProtKB-EC"/>
</dbReference>
<dbReference type="PANTHER" id="PTHR11954:SF6">
    <property type="entry name" value="MACROPHAGE MIGRATION INHIBITORY FACTOR"/>
    <property type="match status" value="1"/>
</dbReference>
<dbReference type="InterPro" id="IPR014347">
    <property type="entry name" value="Tautomerase/MIF_sf"/>
</dbReference>
<evidence type="ECO:0000256" key="6">
    <source>
        <dbReference type="ARBA" id="ARBA00036735"/>
    </source>
</evidence>
<comment type="catalytic activity">
    <reaction evidence="6">
        <text>3-phenylpyruvate = enol-phenylpyruvate</text>
        <dbReference type="Rhea" id="RHEA:17097"/>
        <dbReference type="ChEBI" id="CHEBI:16815"/>
        <dbReference type="ChEBI" id="CHEBI:18005"/>
        <dbReference type="EC" id="5.3.2.1"/>
    </reaction>
</comment>
<comment type="catalytic activity">
    <reaction evidence="7">
        <text>L-dopachrome = 5,6-dihydroxyindole-2-carboxylate</text>
        <dbReference type="Rhea" id="RHEA:13041"/>
        <dbReference type="ChEBI" id="CHEBI:16875"/>
        <dbReference type="ChEBI" id="CHEBI:57509"/>
        <dbReference type="EC" id="5.3.3.12"/>
    </reaction>
</comment>
<dbReference type="Pfam" id="PF01187">
    <property type="entry name" value="MIF"/>
    <property type="match status" value="1"/>
</dbReference>
<evidence type="ECO:0000256" key="13">
    <source>
        <dbReference type="SAM" id="MobiDB-lite"/>
    </source>
</evidence>
<feature type="region of interest" description="Disordered" evidence="13">
    <location>
        <begin position="88"/>
        <end position="116"/>
    </location>
</feature>
<dbReference type="SUPFAM" id="SSF55331">
    <property type="entry name" value="Tautomerase/MIF"/>
    <property type="match status" value="1"/>
</dbReference>
<proteinExistence type="inferred from homology"/>
<dbReference type="Gene3D" id="3.30.429.10">
    <property type="entry name" value="Macrophage Migration Inhibitory Factor"/>
    <property type="match status" value="1"/>
</dbReference>